<feature type="compositionally biased region" description="Low complexity" evidence="1">
    <location>
        <begin position="70"/>
        <end position="84"/>
    </location>
</feature>
<reference evidence="4" key="1">
    <citation type="journal article" date="2019" name="Int. J. Syst. Evol. Microbiol.">
        <title>The Global Catalogue of Microorganisms (GCM) 10K type strain sequencing project: providing services to taxonomists for standard genome sequencing and annotation.</title>
        <authorList>
            <consortium name="The Broad Institute Genomics Platform"/>
            <consortium name="The Broad Institute Genome Sequencing Center for Infectious Disease"/>
            <person name="Wu L."/>
            <person name="Ma J."/>
        </authorList>
    </citation>
    <scope>NUCLEOTIDE SEQUENCE [LARGE SCALE GENOMIC DNA]</scope>
    <source>
        <strain evidence="4">TISTR 1511</strain>
    </source>
</reference>
<evidence type="ECO:0000313" key="3">
    <source>
        <dbReference type="EMBL" id="MFD2674541.1"/>
    </source>
</evidence>
<dbReference type="EMBL" id="JBHUNF010000002">
    <property type="protein sequence ID" value="MFD2674541.1"/>
    <property type="molecule type" value="Genomic_DNA"/>
</dbReference>
<feature type="compositionally biased region" description="Acidic residues" evidence="1">
    <location>
        <begin position="105"/>
        <end position="116"/>
    </location>
</feature>
<keyword evidence="4" id="KW-1185">Reference proteome</keyword>
<protein>
    <submittedName>
        <fullName evidence="3">DUF5719 family protein</fullName>
    </submittedName>
</protein>
<keyword evidence="2" id="KW-0812">Transmembrane</keyword>
<evidence type="ECO:0000256" key="1">
    <source>
        <dbReference type="SAM" id="MobiDB-lite"/>
    </source>
</evidence>
<feature type="transmembrane region" description="Helical" evidence="2">
    <location>
        <begin position="218"/>
        <end position="242"/>
    </location>
</feature>
<comment type="caution">
    <text evidence="3">The sequence shown here is derived from an EMBL/GenBank/DDBJ whole genome shotgun (WGS) entry which is preliminary data.</text>
</comment>
<dbReference type="InterPro" id="IPR043777">
    <property type="entry name" value="DUF5719"/>
</dbReference>
<feature type="region of interest" description="Disordered" evidence="1">
    <location>
        <begin position="70"/>
        <end position="122"/>
    </location>
</feature>
<keyword evidence="2" id="KW-0472">Membrane</keyword>
<feature type="compositionally biased region" description="Polar residues" evidence="1">
    <location>
        <begin position="1"/>
        <end position="12"/>
    </location>
</feature>
<proteinExistence type="predicted"/>
<feature type="compositionally biased region" description="Low complexity" evidence="1">
    <location>
        <begin position="160"/>
        <end position="177"/>
    </location>
</feature>
<organism evidence="3 4">
    <name type="scientific">Gulosibacter bifidus</name>
    <dbReference type="NCBI Taxonomy" id="272239"/>
    <lineage>
        <taxon>Bacteria</taxon>
        <taxon>Bacillati</taxon>
        <taxon>Actinomycetota</taxon>
        <taxon>Actinomycetes</taxon>
        <taxon>Micrococcales</taxon>
        <taxon>Microbacteriaceae</taxon>
        <taxon>Gulosibacter</taxon>
    </lineage>
</organism>
<evidence type="ECO:0000256" key="2">
    <source>
        <dbReference type="SAM" id="Phobius"/>
    </source>
</evidence>
<sequence length="661" mass="67197">MTTFDPEQTPTLTAFGIDPELVAAPQPAGAGPLNLQAPVTVPVFRADAGADGDADAADSVAGAVADAATVTAADAETGDVAATDNESNVDEGESADEPAGAAEAGDPEASETEAPAEEPHPVTAEATTLAAPAALAVTPGEPEPEPAGDESPVHLDERAPSATASAANAAESATAAELPRGMGRKRTRTKLPKAPKPRTRRVPKSRVAEARSARNKAAFARTVGIIGAAGIVASSVWVLGWMPLPEQHAQAPVATITPKPGEQVRVCPGPLQQLGLTSKADAISSVGSAKIHEAAEAPGAPKITELGDEGPVAYSVPGMNGDTHSQLGVSQSVEATGKKSSGFSVTSCSQPVPSQWLLAGNTVAGHNSVLDVINPGDVPARVNFALYTDKGPVRPTIPEAVLQPGERKQVSLAGVAADAGAIAVRVEATGTPVVAYVHQTAIESLHPKGSDIASATALPATRQVIAGMHVFARPVQDDDAPTTLGTVVRMMNPGDTDLNATITFISASGERTTHEVPLTAGRVVDMPITTLPEGEYTIVVDADAPILASGRMAPLDGGEFAWIASSPEINGKTMVSIAEGPNPKLALANPSDADRTLKVNGKDVRVRAGTTVYMDEPSGADVTLDNAEGIYAAVYYSGSGAISGMPVLSGNPDATPIQVVR</sequence>
<feature type="region of interest" description="Disordered" evidence="1">
    <location>
        <begin position="137"/>
        <end position="214"/>
    </location>
</feature>
<dbReference type="Proteomes" id="UP001597453">
    <property type="component" value="Unassembled WGS sequence"/>
</dbReference>
<gene>
    <name evidence="3" type="ORF">ACFSUQ_04410</name>
</gene>
<keyword evidence="2" id="KW-1133">Transmembrane helix</keyword>
<accession>A0ABW5RIY9</accession>
<name>A0ABW5RIY9_9MICO</name>
<feature type="compositionally biased region" description="Basic residues" evidence="1">
    <location>
        <begin position="182"/>
        <end position="204"/>
    </location>
</feature>
<evidence type="ECO:0000313" key="4">
    <source>
        <dbReference type="Proteomes" id="UP001597453"/>
    </source>
</evidence>
<dbReference type="Pfam" id="PF18986">
    <property type="entry name" value="DUF5719"/>
    <property type="match status" value="1"/>
</dbReference>
<feature type="compositionally biased region" description="Acidic residues" evidence="1">
    <location>
        <begin position="87"/>
        <end position="96"/>
    </location>
</feature>
<dbReference type="RefSeq" id="WP_066058924.1">
    <property type="nucleotide sequence ID" value="NZ_JBHUNF010000002.1"/>
</dbReference>
<feature type="region of interest" description="Disordered" evidence="1">
    <location>
        <begin position="1"/>
        <end position="35"/>
    </location>
</feature>